<proteinExistence type="predicted"/>
<dbReference type="STRING" id="633697.EubceDRAFT1_2552"/>
<dbReference type="Proteomes" id="UP000005753">
    <property type="component" value="Chromosome"/>
</dbReference>
<dbReference type="eggNOG" id="ENOG502Z9ZE">
    <property type="taxonomic scope" value="Bacteria"/>
</dbReference>
<keyword evidence="2" id="KW-1185">Reference proteome</keyword>
<sequence>MEFSERLDKIWDRISDQDFLANRGVANEVRYYVFDYEARDELIIRDKIKALKKQNNPDSDGFQIIEFDLYEMVISILEEKGYLDKCIKFEEQKGMEYLYTAVTKMLRLTNDDNLIVNRILRDTTENAVVFLTGVGKVFPFVRSHNVLNNLHQVLDSVPVVMFYPGTWNGQSLSLFGTITDGNYYRAFPLIV</sequence>
<evidence type="ECO:0000313" key="1">
    <source>
        <dbReference type="EMBL" id="EIM58270.1"/>
    </source>
</evidence>
<name>I5AWU7_EUBC6</name>
<organism evidence="1 2">
    <name type="scientific">Eubacterium cellulosolvens (strain ATCC 43171 / JCM 9499 / 6)</name>
    <name type="common">Cillobacterium cellulosolvens</name>
    <dbReference type="NCBI Taxonomy" id="633697"/>
    <lineage>
        <taxon>Bacteria</taxon>
        <taxon>Bacillati</taxon>
        <taxon>Bacillota</taxon>
        <taxon>Clostridia</taxon>
        <taxon>Eubacteriales</taxon>
        <taxon>Eubacteriaceae</taxon>
        <taxon>Eubacterium</taxon>
    </lineage>
</organism>
<protein>
    <recommendedName>
        <fullName evidence="3">DUF1788 domain-containing protein</fullName>
    </recommendedName>
</protein>
<dbReference type="Pfam" id="PF08747">
    <property type="entry name" value="BrxB"/>
    <property type="match status" value="1"/>
</dbReference>
<dbReference type="InterPro" id="IPR014858">
    <property type="entry name" value="BrxB"/>
</dbReference>
<dbReference type="EMBL" id="CM001487">
    <property type="protein sequence ID" value="EIM58270.1"/>
    <property type="molecule type" value="Genomic_DNA"/>
</dbReference>
<reference evidence="1 2" key="2">
    <citation type="submission" date="2012-02" db="EMBL/GenBank/DDBJ databases">
        <title>Improved High-Quality Draft sequence of Eubacterium cellulosolvens 6.</title>
        <authorList>
            <consortium name="US DOE Joint Genome Institute"/>
            <person name="Lucas S."/>
            <person name="Han J."/>
            <person name="Lapidus A."/>
            <person name="Cheng J.-F."/>
            <person name="Goodwin L."/>
            <person name="Pitluck S."/>
            <person name="Peters L."/>
            <person name="Mikhailova N."/>
            <person name="Gu W."/>
            <person name="Detter J.C."/>
            <person name="Han C."/>
            <person name="Tapia R."/>
            <person name="Land M."/>
            <person name="Hauser L."/>
            <person name="Kyrpides N."/>
            <person name="Ivanova N."/>
            <person name="Pagani I."/>
            <person name="Johnson E."/>
            <person name="Mukhopadhyay B."/>
            <person name="Anderson I."/>
            <person name="Woyke T."/>
        </authorList>
    </citation>
    <scope>NUCLEOTIDE SEQUENCE [LARGE SCALE GENOMIC DNA]</scope>
    <source>
        <strain evidence="1 2">6</strain>
    </source>
</reference>
<dbReference type="AlphaFoldDB" id="I5AWU7"/>
<dbReference type="OrthoDB" id="1093513at2"/>
<dbReference type="HOGENOM" id="CLU_101277_0_0_9"/>
<accession>I5AWU7</accession>
<evidence type="ECO:0000313" key="2">
    <source>
        <dbReference type="Proteomes" id="UP000005753"/>
    </source>
</evidence>
<gene>
    <name evidence="1" type="ORF">EubceDRAFT1_2552</name>
</gene>
<reference evidence="1 2" key="1">
    <citation type="submission" date="2010-08" db="EMBL/GenBank/DDBJ databases">
        <authorList>
            <consortium name="US DOE Joint Genome Institute (JGI-PGF)"/>
            <person name="Lucas S."/>
            <person name="Copeland A."/>
            <person name="Lapidus A."/>
            <person name="Cheng J.-F."/>
            <person name="Bruce D."/>
            <person name="Goodwin L."/>
            <person name="Pitluck S."/>
            <person name="Land M.L."/>
            <person name="Hauser L."/>
            <person name="Chang Y.-J."/>
            <person name="Anderson I.J."/>
            <person name="Johnson E."/>
            <person name="Mulhopadhyay B."/>
            <person name="Kyrpides N."/>
            <person name="Woyke T.J."/>
        </authorList>
    </citation>
    <scope>NUCLEOTIDE SEQUENCE [LARGE SCALE GENOMIC DNA]</scope>
    <source>
        <strain evidence="1 2">6</strain>
    </source>
</reference>
<evidence type="ECO:0008006" key="3">
    <source>
        <dbReference type="Google" id="ProtNLM"/>
    </source>
</evidence>